<evidence type="ECO:0000256" key="1">
    <source>
        <dbReference type="SAM" id="Phobius"/>
    </source>
</evidence>
<dbReference type="Pfam" id="PF12841">
    <property type="entry name" value="YvrJ"/>
    <property type="match status" value="1"/>
</dbReference>
<keyword evidence="1" id="KW-1133">Transmembrane helix</keyword>
<proteinExistence type="predicted"/>
<evidence type="ECO:0000313" key="2">
    <source>
        <dbReference type="EMBL" id="MFB9757177.1"/>
    </source>
</evidence>
<keyword evidence="1" id="KW-0812">Transmembrane</keyword>
<keyword evidence="1" id="KW-0472">Membrane</keyword>
<name>A0ABV5W9Y7_9BACI</name>
<comment type="caution">
    <text evidence="2">The sequence shown here is derived from an EMBL/GenBank/DDBJ whole genome shotgun (WGS) entry which is preliminary data.</text>
</comment>
<dbReference type="RefSeq" id="WP_379947489.1">
    <property type="nucleotide sequence ID" value="NZ_JBHMAF010000007.1"/>
</dbReference>
<accession>A0ABV5W9Y7</accession>
<dbReference type="Proteomes" id="UP001589609">
    <property type="component" value="Unassembled WGS sequence"/>
</dbReference>
<dbReference type="InterPro" id="IPR024419">
    <property type="entry name" value="YvrJ"/>
</dbReference>
<keyword evidence="3" id="KW-1185">Reference proteome</keyword>
<evidence type="ECO:0000313" key="3">
    <source>
        <dbReference type="Proteomes" id="UP001589609"/>
    </source>
</evidence>
<dbReference type="EMBL" id="JBHMAF010000007">
    <property type="protein sequence ID" value="MFB9757177.1"/>
    <property type="molecule type" value="Genomic_DNA"/>
</dbReference>
<reference evidence="2 3" key="1">
    <citation type="submission" date="2024-09" db="EMBL/GenBank/DDBJ databases">
        <authorList>
            <person name="Sun Q."/>
            <person name="Mori K."/>
        </authorList>
    </citation>
    <scope>NUCLEOTIDE SEQUENCE [LARGE SCALE GENOMIC DNA]</scope>
    <source>
        <strain evidence="2 3">JCM 11201</strain>
    </source>
</reference>
<organism evidence="2 3">
    <name type="scientific">Ectobacillus funiculus</name>
    <dbReference type="NCBI Taxonomy" id="137993"/>
    <lineage>
        <taxon>Bacteria</taxon>
        <taxon>Bacillati</taxon>
        <taxon>Bacillota</taxon>
        <taxon>Bacilli</taxon>
        <taxon>Bacillales</taxon>
        <taxon>Bacillaceae</taxon>
        <taxon>Ectobacillus</taxon>
    </lineage>
</organism>
<gene>
    <name evidence="2" type="ORF">ACFFMS_01220</name>
</gene>
<protein>
    <submittedName>
        <fullName evidence="2">YvrJ family protein</fullName>
    </submittedName>
</protein>
<sequence length="50" mass="5741">MEQWISLVGNVGFPIVVAFYLLIRFERKIDNLTEAINKMADIIGENKDSK</sequence>
<feature type="transmembrane region" description="Helical" evidence="1">
    <location>
        <begin position="6"/>
        <end position="23"/>
    </location>
</feature>